<dbReference type="AlphaFoldDB" id="A0A1T4L9A4"/>
<dbReference type="Pfam" id="PF13432">
    <property type="entry name" value="TPR_16"/>
    <property type="match status" value="1"/>
</dbReference>
<feature type="compositionally biased region" description="Low complexity" evidence="1">
    <location>
        <begin position="13"/>
        <end position="30"/>
    </location>
</feature>
<accession>A0A1T4L9A4</accession>
<dbReference type="Proteomes" id="UP000190092">
    <property type="component" value="Unassembled WGS sequence"/>
</dbReference>
<feature type="compositionally biased region" description="Pro residues" evidence="1">
    <location>
        <begin position="31"/>
        <end position="41"/>
    </location>
</feature>
<dbReference type="RefSeq" id="WP_231714772.1">
    <property type="nucleotide sequence ID" value="NZ_FUWJ01000001.1"/>
</dbReference>
<dbReference type="SUPFAM" id="SSF48452">
    <property type="entry name" value="TPR-like"/>
    <property type="match status" value="1"/>
</dbReference>
<dbReference type="InterPro" id="IPR011990">
    <property type="entry name" value="TPR-like_helical_dom_sf"/>
</dbReference>
<evidence type="ECO:0000256" key="1">
    <source>
        <dbReference type="SAM" id="MobiDB-lite"/>
    </source>
</evidence>
<sequence length="146" mass="15360">MSLPLVSGMAITTQAAPSSTQSQPQGLALPARPPAPAPAPAPALRQAYDAAFQETLLKPADAEVLTRFAKLAVQLGDIEGAISALERLLLVEGDLPDVKLELGVLYFRLGSTEAARTYLQAARSSSQASNEVKDRADAFLKAMASR</sequence>
<dbReference type="Gene3D" id="1.25.40.10">
    <property type="entry name" value="Tetratricopeptide repeat domain"/>
    <property type="match status" value="1"/>
</dbReference>
<gene>
    <name evidence="2" type="ORF">SAMN02745126_01432</name>
</gene>
<evidence type="ECO:0000313" key="2">
    <source>
        <dbReference type="EMBL" id="SJZ51362.1"/>
    </source>
</evidence>
<keyword evidence="3" id="KW-1185">Reference proteome</keyword>
<proteinExistence type="predicted"/>
<evidence type="ECO:0000313" key="3">
    <source>
        <dbReference type="Proteomes" id="UP000190092"/>
    </source>
</evidence>
<protein>
    <submittedName>
        <fullName evidence="2">Tetratricopeptide repeat-containing protein</fullName>
    </submittedName>
</protein>
<reference evidence="3" key="1">
    <citation type="submission" date="2017-02" db="EMBL/GenBank/DDBJ databases">
        <authorList>
            <person name="Varghese N."/>
            <person name="Submissions S."/>
        </authorList>
    </citation>
    <scope>NUCLEOTIDE SEQUENCE [LARGE SCALE GENOMIC DNA]</scope>
    <source>
        <strain evidence="3">ATCC 27094</strain>
    </source>
</reference>
<feature type="region of interest" description="Disordered" evidence="1">
    <location>
        <begin position="13"/>
        <end position="41"/>
    </location>
</feature>
<organism evidence="2 3">
    <name type="scientific">Enhydrobacter aerosaccus</name>
    <dbReference type="NCBI Taxonomy" id="225324"/>
    <lineage>
        <taxon>Bacteria</taxon>
        <taxon>Pseudomonadati</taxon>
        <taxon>Pseudomonadota</taxon>
        <taxon>Alphaproteobacteria</taxon>
        <taxon>Hyphomicrobiales</taxon>
        <taxon>Enhydrobacter</taxon>
    </lineage>
</organism>
<name>A0A1T4L9A4_9HYPH</name>
<dbReference type="EMBL" id="FUWJ01000001">
    <property type="protein sequence ID" value="SJZ51362.1"/>
    <property type="molecule type" value="Genomic_DNA"/>
</dbReference>
<dbReference type="STRING" id="225324.SAMN02745126_01432"/>